<dbReference type="Proteomes" id="UP000006671">
    <property type="component" value="Unassembled WGS sequence"/>
</dbReference>
<reference evidence="2 3" key="1">
    <citation type="journal article" date="2010" name="Cell">
        <title>The genome of Naegleria gruberi illuminates early eukaryotic versatility.</title>
        <authorList>
            <person name="Fritz-Laylin L.K."/>
            <person name="Prochnik S.E."/>
            <person name="Ginger M.L."/>
            <person name="Dacks J.B."/>
            <person name="Carpenter M.L."/>
            <person name="Field M.C."/>
            <person name="Kuo A."/>
            <person name="Paredez A."/>
            <person name="Chapman J."/>
            <person name="Pham J."/>
            <person name="Shu S."/>
            <person name="Neupane R."/>
            <person name="Cipriano M."/>
            <person name="Mancuso J."/>
            <person name="Tu H."/>
            <person name="Salamov A."/>
            <person name="Lindquist E."/>
            <person name="Shapiro H."/>
            <person name="Lucas S."/>
            <person name="Grigoriev I.V."/>
            <person name="Cande W.Z."/>
            <person name="Fulton C."/>
            <person name="Rokhsar D.S."/>
            <person name="Dawson S.C."/>
        </authorList>
    </citation>
    <scope>NUCLEOTIDE SEQUENCE [LARGE SCALE GENOMIC DNA]</scope>
    <source>
        <strain evidence="2 3">NEG-M</strain>
    </source>
</reference>
<dbReference type="EMBL" id="GG738854">
    <property type="protein sequence ID" value="EFC47652.1"/>
    <property type="molecule type" value="Genomic_DNA"/>
</dbReference>
<evidence type="ECO:0000313" key="3">
    <source>
        <dbReference type="Proteomes" id="UP000006671"/>
    </source>
</evidence>
<accession>D2V6Z1</accession>
<protein>
    <submittedName>
        <fullName evidence="2">Uncharacterized protein</fullName>
    </submittedName>
</protein>
<name>D2V6Z1_NAEGR</name>
<dbReference type="GeneID" id="8849146"/>
<sequence length="371" mass="42572">MSETTLKHIKSGMKKLKRSLDGLEHSQQSIVGKLNNLVDTIEKFDRVNEEFTKKYNEFAEKRGQKVEQVAKIISEGMEQMVNKTLKEIGKEKMNSFLEYPELTKQMEELRASIKLKYQQMAEAEKAVGVAFENMRREQAFINDTLLIKMDTNDLLNLGGPVVMKLSALKQLFTEAQSEYIRAKMQLVNMEQRLNDVELNLFKATINHVMSAITDLYQRDTILGSLTILSGATTNTFLQLMMEYNFIMESYEVELDRISEEKEIIENVKIQILNSEDGELLQKAAGLIANGKSLLNYMELLLDNPPIIVSTNVIEANENGKEMVEIVQLSVEGLKEQQEVKLKYKLKRKASREKKLVLSLVKKMYESRDRPG</sequence>
<dbReference type="AlphaFoldDB" id="D2V6Z1"/>
<feature type="coiled-coil region" evidence="1">
    <location>
        <begin position="172"/>
        <end position="199"/>
    </location>
</feature>
<keyword evidence="3" id="KW-1185">Reference proteome</keyword>
<dbReference type="InParanoid" id="D2V6Z1"/>
<dbReference type="KEGG" id="ngr:NAEGRDRAFT_57334"/>
<proteinExistence type="predicted"/>
<gene>
    <name evidence="2" type="ORF">NAEGRDRAFT_57334</name>
</gene>
<keyword evidence="1" id="KW-0175">Coiled coil</keyword>
<dbReference type="RefSeq" id="XP_002680396.1">
    <property type="nucleotide sequence ID" value="XM_002680350.1"/>
</dbReference>
<evidence type="ECO:0000256" key="1">
    <source>
        <dbReference type="SAM" id="Coils"/>
    </source>
</evidence>
<organism evidence="3">
    <name type="scientific">Naegleria gruberi</name>
    <name type="common">Amoeba</name>
    <dbReference type="NCBI Taxonomy" id="5762"/>
    <lineage>
        <taxon>Eukaryota</taxon>
        <taxon>Discoba</taxon>
        <taxon>Heterolobosea</taxon>
        <taxon>Tetramitia</taxon>
        <taxon>Eutetramitia</taxon>
        <taxon>Vahlkampfiidae</taxon>
        <taxon>Naegleria</taxon>
    </lineage>
</organism>
<evidence type="ECO:0000313" key="2">
    <source>
        <dbReference type="EMBL" id="EFC47652.1"/>
    </source>
</evidence>
<dbReference type="VEuPathDB" id="AmoebaDB:NAEGRDRAFT_57334"/>